<dbReference type="AlphaFoldDB" id="A0A8J6NEF6"/>
<dbReference type="Gene3D" id="1.10.10.10">
    <property type="entry name" value="Winged helix-like DNA-binding domain superfamily/Winged helix DNA-binding domain"/>
    <property type="match status" value="1"/>
</dbReference>
<dbReference type="InterPro" id="IPR036390">
    <property type="entry name" value="WH_DNA-bd_sf"/>
</dbReference>
<dbReference type="EMBL" id="JACNJZ010000062">
    <property type="protein sequence ID" value="MBC8316968.1"/>
    <property type="molecule type" value="Genomic_DNA"/>
</dbReference>
<accession>A0A8J6NEF6</accession>
<organism evidence="1 2">
    <name type="scientific">Candidatus Desulfobia pelagia</name>
    <dbReference type="NCBI Taxonomy" id="2841692"/>
    <lineage>
        <taxon>Bacteria</taxon>
        <taxon>Pseudomonadati</taxon>
        <taxon>Thermodesulfobacteriota</taxon>
        <taxon>Desulfobulbia</taxon>
        <taxon>Desulfobulbales</taxon>
        <taxon>Desulfobulbaceae</taxon>
        <taxon>Candidatus Desulfobia</taxon>
    </lineage>
</organism>
<gene>
    <name evidence="1" type="ORF">H8E41_03615</name>
</gene>
<sequence length="56" mass="5976">MATSSDPCGAKDIAVATSLESKQVSCRITALKKKGYVDSPVRCKYAITEEGRKALV</sequence>
<dbReference type="InterPro" id="IPR036388">
    <property type="entry name" value="WH-like_DNA-bd_sf"/>
</dbReference>
<dbReference type="Proteomes" id="UP000614424">
    <property type="component" value="Unassembled WGS sequence"/>
</dbReference>
<comment type="caution">
    <text evidence="1">The sequence shown here is derived from an EMBL/GenBank/DDBJ whole genome shotgun (WGS) entry which is preliminary data.</text>
</comment>
<evidence type="ECO:0000313" key="2">
    <source>
        <dbReference type="Proteomes" id="UP000614424"/>
    </source>
</evidence>
<dbReference type="SUPFAM" id="SSF46785">
    <property type="entry name" value="Winged helix' DNA-binding domain"/>
    <property type="match status" value="1"/>
</dbReference>
<name>A0A8J6NEF6_9BACT</name>
<protein>
    <submittedName>
        <fullName evidence="1">Transcriptional regulator</fullName>
    </submittedName>
</protein>
<reference evidence="1 2" key="1">
    <citation type="submission" date="2020-08" db="EMBL/GenBank/DDBJ databases">
        <title>Bridging the membrane lipid divide: bacteria of the FCB group superphylum have the potential to synthesize archaeal ether lipids.</title>
        <authorList>
            <person name="Villanueva L."/>
            <person name="Von Meijenfeldt F.A.B."/>
            <person name="Westbye A.B."/>
            <person name="Yadav S."/>
            <person name="Hopmans E.C."/>
            <person name="Dutilh B.E."/>
            <person name="Sinninghe Damste J.S."/>
        </authorList>
    </citation>
    <scope>NUCLEOTIDE SEQUENCE [LARGE SCALE GENOMIC DNA]</scope>
    <source>
        <strain evidence="1">NIOZ-UU47</strain>
    </source>
</reference>
<evidence type="ECO:0000313" key="1">
    <source>
        <dbReference type="EMBL" id="MBC8316968.1"/>
    </source>
</evidence>
<proteinExistence type="predicted"/>